<sequence length="396" mass="43847">MAILTSDLKGRIYLLQAFYWMSFCSISGFATVFLLSNTVPNSQIGLIIALGSLLSVFAQFMTGILIDKIPRMTVRRVMLFFLALSTVVSLGTILFVKETVLMAILYCVLIVLLFNSQPLVTSLIYDYINEGADLSFSFSRGLGSMMYASFSFVMGLWLEQHSTLWIPILSTGLSLVLLLIVWRLPELNQSVAHEADVQVPTNLGEFHKKYPSFLLFLIGVAVIFSFHTIVNVYLPQIVHHVGGGSKEIGFAIALAGFLEIPTMFGFKRLEERVNVIILLRISAIFFFIKAMIYLIAPNFLVLQAAQLLQALSFALITPAYAHYINEWMAPNDRVKGQTFMMAGVTFGNVIGSLVGGWLLDMSGVSLLLVFGLVQACLGMIIILLSLRHKSEGNIST</sequence>
<keyword evidence="4" id="KW-0997">Cell inner membrane</keyword>
<feature type="transmembrane region" description="Helical" evidence="8">
    <location>
        <begin position="337"/>
        <end position="359"/>
    </location>
</feature>
<keyword evidence="7 8" id="KW-0472">Membrane</keyword>
<evidence type="ECO:0000256" key="6">
    <source>
        <dbReference type="ARBA" id="ARBA00022989"/>
    </source>
</evidence>
<feature type="transmembrane region" description="Helical" evidence="8">
    <location>
        <begin position="77"/>
        <end position="96"/>
    </location>
</feature>
<dbReference type="GO" id="GO:0005886">
    <property type="term" value="C:plasma membrane"/>
    <property type="evidence" value="ECO:0007669"/>
    <property type="project" value="UniProtKB-SubCell"/>
</dbReference>
<proteinExistence type="predicted"/>
<evidence type="ECO:0000256" key="7">
    <source>
        <dbReference type="ARBA" id="ARBA00023136"/>
    </source>
</evidence>
<feature type="transmembrane region" description="Helical" evidence="8">
    <location>
        <begin position="365"/>
        <end position="386"/>
    </location>
</feature>
<keyword evidence="5 8" id="KW-0812">Transmembrane</keyword>
<feature type="transmembrane region" description="Helical" evidence="8">
    <location>
        <begin position="307"/>
        <end position="325"/>
    </location>
</feature>
<dbReference type="Gene3D" id="1.20.1250.20">
    <property type="entry name" value="MFS general substrate transporter like domains"/>
    <property type="match status" value="2"/>
</dbReference>
<dbReference type="RefSeq" id="WP_209525831.1">
    <property type="nucleotide sequence ID" value="NZ_JAEEGA010000003.1"/>
</dbReference>
<gene>
    <name evidence="10" type="ORF">I6N95_06455</name>
</gene>
<feature type="transmembrane region" description="Helical" evidence="8">
    <location>
        <begin position="137"/>
        <end position="158"/>
    </location>
</feature>
<name>A0A940PAV0_9ENTE</name>
<keyword evidence="11" id="KW-1185">Reference proteome</keyword>
<keyword evidence="2" id="KW-0813">Transport</keyword>
<keyword evidence="6 8" id="KW-1133">Transmembrane helix</keyword>
<reference evidence="10" key="1">
    <citation type="submission" date="2020-12" db="EMBL/GenBank/DDBJ databases">
        <title>Vagococcus allomyrinae sp. nov. and Enterococcus lavae sp. nov., isolated from the larvae of Allomyrina dichotoma.</title>
        <authorList>
            <person name="Lee S.D."/>
        </authorList>
    </citation>
    <scope>NUCLEOTIDE SEQUENCE</scope>
    <source>
        <strain evidence="10">BWB3-3</strain>
    </source>
</reference>
<feature type="transmembrane region" description="Helical" evidence="8">
    <location>
        <begin position="213"/>
        <end position="236"/>
    </location>
</feature>
<feature type="domain" description="Major facilitator superfamily (MFS) profile" evidence="9">
    <location>
        <begin position="211"/>
        <end position="396"/>
    </location>
</feature>
<comment type="subcellular location">
    <subcellularLocation>
        <location evidence="1">Cell inner membrane</location>
        <topology evidence="1">Multi-pass membrane protein</topology>
    </subcellularLocation>
</comment>
<evidence type="ECO:0000256" key="3">
    <source>
        <dbReference type="ARBA" id="ARBA00022475"/>
    </source>
</evidence>
<evidence type="ECO:0000256" key="5">
    <source>
        <dbReference type="ARBA" id="ARBA00022692"/>
    </source>
</evidence>
<dbReference type="GO" id="GO:0015528">
    <property type="term" value="F:lactose:proton symporter activity"/>
    <property type="evidence" value="ECO:0007669"/>
    <property type="project" value="TreeGrafter"/>
</dbReference>
<accession>A0A940PAV0</accession>
<feature type="transmembrane region" description="Helical" evidence="8">
    <location>
        <begin position="12"/>
        <end position="36"/>
    </location>
</feature>
<evidence type="ECO:0000313" key="11">
    <source>
        <dbReference type="Proteomes" id="UP000674938"/>
    </source>
</evidence>
<dbReference type="GO" id="GO:0030395">
    <property type="term" value="F:lactose binding"/>
    <property type="evidence" value="ECO:0007669"/>
    <property type="project" value="TreeGrafter"/>
</dbReference>
<comment type="caution">
    <text evidence="10">The sequence shown here is derived from an EMBL/GenBank/DDBJ whole genome shotgun (WGS) entry which is preliminary data.</text>
</comment>
<dbReference type="InterPro" id="IPR036259">
    <property type="entry name" value="MFS_trans_sf"/>
</dbReference>
<evidence type="ECO:0000313" key="10">
    <source>
        <dbReference type="EMBL" id="MBP1040638.1"/>
    </source>
</evidence>
<feature type="transmembrane region" description="Helical" evidence="8">
    <location>
        <begin position="102"/>
        <end position="125"/>
    </location>
</feature>
<dbReference type="InterPro" id="IPR024989">
    <property type="entry name" value="MFS_assoc_dom"/>
</dbReference>
<dbReference type="EMBL" id="JAEEGA010000003">
    <property type="protein sequence ID" value="MBP1040638.1"/>
    <property type="molecule type" value="Genomic_DNA"/>
</dbReference>
<evidence type="ECO:0000256" key="4">
    <source>
        <dbReference type="ARBA" id="ARBA00022519"/>
    </source>
</evidence>
<dbReference type="Pfam" id="PF12832">
    <property type="entry name" value="MFS_1_like"/>
    <property type="match status" value="1"/>
</dbReference>
<evidence type="ECO:0000256" key="8">
    <source>
        <dbReference type="SAM" id="Phobius"/>
    </source>
</evidence>
<evidence type="ECO:0000256" key="1">
    <source>
        <dbReference type="ARBA" id="ARBA00004429"/>
    </source>
</evidence>
<feature type="transmembrane region" description="Helical" evidence="8">
    <location>
        <begin position="248"/>
        <end position="266"/>
    </location>
</feature>
<dbReference type="AlphaFoldDB" id="A0A940PAV0"/>
<feature type="transmembrane region" description="Helical" evidence="8">
    <location>
        <begin position="42"/>
        <end position="65"/>
    </location>
</feature>
<dbReference type="PANTHER" id="PTHR23522:SF10">
    <property type="entry name" value="3-PHENYLPROPIONIC ACID TRANSPORTER-RELATED"/>
    <property type="match status" value="1"/>
</dbReference>
<dbReference type="PROSITE" id="PS50850">
    <property type="entry name" value="MFS"/>
    <property type="match status" value="1"/>
</dbReference>
<protein>
    <submittedName>
        <fullName evidence="10">MFS transporter</fullName>
    </submittedName>
</protein>
<feature type="transmembrane region" description="Helical" evidence="8">
    <location>
        <begin position="273"/>
        <end position="295"/>
    </location>
</feature>
<feature type="transmembrane region" description="Helical" evidence="8">
    <location>
        <begin position="164"/>
        <end position="182"/>
    </location>
</feature>
<keyword evidence="3" id="KW-1003">Cell membrane</keyword>
<dbReference type="InterPro" id="IPR020846">
    <property type="entry name" value="MFS_dom"/>
</dbReference>
<dbReference type="SUPFAM" id="SSF103473">
    <property type="entry name" value="MFS general substrate transporter"/>
    <property type="match status" value="1"/>
</dbReference>
<evidence type="ECO:0000256" key="2">
    <source>
        <dbReference type="ARBA" id="ARBA00022448"/>
    </source>
</evidence>
<dbReference type="Proteomes" id="UP000674938">
    <property type="component" value="Unassembled WGS sequence"/>
</dbReference>
<evidence type="ECO:0000259" key="9">
    <source>
        <dbReference type="PROSITE" id="PS50850"/>
    </source>
</evidence>
<organism evidence="10 11">
    <name type="scientific">Vagococcus allomyrinae</name>
    <dbReference type="NCBI Taxonomy" id="2794353"/>
    <lineage>
        <taxon>Bacteria</taxon>
        <taxon>Bacillati</taxon>
        <taxon>Bacillota</taxon>
        <taxon>Bacilli</taxon>
        <taxon>Lactobacillales</taxon>
        <taxon>Enterococcaceae</taxon>
        <taxon>Vagococcus</taxon>
    </lineage>
</organism>
<dbReference type="PANTHER" id="PTHR23522">
    <property type="entry name" value="BLL5896 PROTEIN"/>
    <property type="match status" value="1"/>
</dbReference>